<dbReference type="PANTHER" id="PTHR14098:SF1">
    <property type="entry name" value="LYMPHOCYTE CYTOSOLIC PROTEIN 2"/>
    <property type="match status" value="1"/>
</dbReference>
<dbReference type="PROSITE" id="PS50001">
    <property type="entry name" value="SH2"/>
    <property type="match status" value="1"/>
</dbReference>
<dbReference type="SMART" id="SM00252">
    <property type="entry name" value="SH2"/>
    <property type="match status" value="1"/>
</dbReference>
<feature type="compositionally biased region" description="Basic and acidic residues" evidence="3">
    <location>
        <begin position="138"/>
        <end position="160"/>
    </location>
</feature>
<accession>A0A5J5DA38</accession>
<evidence type="ECO:0000256" key="2">
    <source>
        <dbReference type="PROSITE-ProRule" id="PRU00191"/>
    </source>
</evidence>
<feature type="compositionally biased region" description="Acidic residues" evidence="3">
    <location>
        <begin position="103"/>
        <end position="115"/>
    </location>
</feature>
<dbReference type="Gene3D" id="3.30.505.10">
    <property type="entry name" value="SH2 domain"/>
    <property type="match status" value="1"/>
</dbReference>
<dbReference type="GO" id="GO:0007169">
    <property type="term" value="P:cell surface receptor protein tyrosine kinase signaling pathway"/>
    <property type="evidence" value="ECO:0007669"/>
    <property type="project" value="TreeGrafter"/>
</dbReference>
<comment type="caution">
    <text evidence="5">The sequence shown here is derived from an EMBL/GenBank/DDBJ whole genome shotgun (WGS) entry which is preliminary data.</text>
</comment>
<evidence type="ECO:0000256" key="1">
    <source>
        <dbReference type="ARBA" id="ARBA00022999"/>
    </source>
</evidence>
<dbReference type="InterPro" id="IPR000980">
    <property type="entry name" value="SH2"/>
</dbReference>
<dbReference type="EMBL" id="VOFY01000010">
    <property type="protein sequence ID" value="KAA8588481.1"/>
    <property type="molecule type" value="Genomic_DNA"/>
</dbReference>
<dbReference type="SUPFAM" id="SSF55550">
    <property type="entry name" value="SH2 domain"/>
    <property type="match status" value="1"/>
</dbReference>
<protein>
    <recommendedName>
        <fullName evidence="4">SH2 domain-containing protein</fullName>
    </recommendedName>
</protein>
<evidence type="ECO:0000259" key="4">
    <source>
        <dbReference type="PROSITE" id="PS50001"/>
    </source>
</evidence>
<dbReference type="InterPro" id="IPR051751">
    <property type="entry name" value="Immunoreceptor_sig_adapters"/>
</dbReference>
<sequence>MSLNNAPSKVEVMGWNPQSLADYMRRLKLSGCDTCVTKGSITGARFMQMTAHELQGFPSLYVPIITKIQSEINKGEQRRALGHTPKAQKYPKQVFVQNEDVWDSDEFDNDSDDDCEGPHQEEGEDRYICALNEPQTAEQRDSDKTYKENYERPSSEDIRKPTPAPRGATLQDTSQPSLHIDRSKMPGQCGPSQTDLSKPKGSAVKAPGVPRPTDVANRTCKLIPCPPVPKQPVKVNNSIPGPSEDGAFVIRDSSQGAVEHPYTLMLLKQGKVYNIMIRNQGNSYSLGTGLKNIKNFPGVKEMITHHTHTPLLLIDATDQSSEAQSQCCLLHPAGL</sequence>
<keyword evidence="1 2" id="KW-0727">SH2 domain</keyword>
<keyword evidence="6" id="KW-1185">Reference proteome</keyword>
<dbReference type="GO" id="GO:0035556">
    <property type="term" value="P:intracellular signal transduction"/>
    <property type="evidence" value="ECO:0007669"/>
    <property type="project" value="TreeGrafter"/>
</dbReference>
<dbReference type="Pfam" id="PF00017">
    <property type="entry name" value="SH2"/>
    <property type="match status" value="1"/>
</dbReference>
<feature type="domain" description="SH2" evidence="4">
    <location>
        <begin position="244"/>
        <end position="333"/>
    </location>
</feature>
<feature type="compositionally biased region" description="Basic and acidic residues" evidence="3">
    <location>
        <begin position="116"/>
        <end position="127"/>
    </location>
</feature>
<feature type="region of interest" description="Disordered" evidence="3">
    <location>
        <begin position="103"/>
        <end position="215"/>
    </location>
</feature>
<reference evidence="5 6" key="1">
    <citation type="submission" date="2019-08" db="EMBL/GenBank/DDBJ databases">
        <title>A chromosome-level genome assembly, high-density linkage maps, and genome scans reveal the genomic architecture of hybrid incompatibilities underlying speciation via character displacement in darters (Percidae: Etheostominae).</title>
        <authorList>
            <person name="Moran R.L."/>
            <person name="Catchen J.M."/>
            <person name="Fuller R.C."/>
        </authorList>
    </citation>
    <scope>NUCLEOTIDE SEQUENCE [LARGE SCALE GENOMIC DNA]</scope>
    <source>
        <strain evidence="5">EspeVRDwgs_2016</strain>
        <tissue evidence="5">Muscle</tissue>
    </source>
</reference>
<gene>
    <name evidence="5" type="ORF">FQN60_009826</name>
</gene>
<dbReference type="InterPro" id="IPR036860">
    <property type="entry name" value="SH2_dom_sf"/>
</dbReference>
<dbReference type="PANTHER" id="PTHR14098">
    <property type="entry name" value="SH2 DOMAIN CONTAINING PROTEIN"/>
    <property type="match status" value="1"/>
</dbReference>
<evidence type="ECO:0000313" key="5">
    <source>
        <dbReference type="EMBL" id="KAA8588481.1"/>
    </source>
</evidence>
<dbReference type="Gene3D" id="1.10.150.50">
    <property type="entry name" value="Transcription Factor, Ets-1"/>
    <property type="match status" value="1"/>
</dbReference>
<dbReference type="AlphaFoldDB" id="A0A5J5DA38"/>
<dbReference type="GO" id="GO:0005737">
    <property type="term" value="C:cytoplasm"/>
    <property type="evidence" value="ECO:0007669"/>
    <property type="project" value="UniProtKB-ARBA"/>
</dbReference>
<evidence type="ECO:0000256" key="3">
    <source>
        <dbReference type="SAM" id="MobiDB-lite"/>
    </source>
</evidence>
<proteinExistence type="predicted"/>
<dbReference type="Proteomes" id="UP000327493">
    <property type="component" value="Chromosome 10"/>
</dbReference>
<evidence type="ECO:0000313" key="6">
    <source>
        <dbReference type="Proteomes" id="UP000327493"/>
    </source>
</evidence>
<dbReference type="InterPro" id="IPR013761">
    <property type="entry name" value="SAM/pointed_sf"/>
</dbReference>
<organism evidence="5 6">
    <name type="scientific">Etheostoma spectabile</name>
    <name type="common">orangethroat darter</name>
    <dbReference type="NCBI Taxonomy" id="54343"/>
    <lineage>
        <taxon>Eukaryota</taxon>
        <taxon>Metazoa</taxon>
        <taxon>Chordata</taxon>
        <taxon>Craniata</taxon>
        <taxon>Vertebrata</taxon>
        <taxon>Euteleostomi</taxon>
        <taxon>Actinopterygii</taxon>
        <taxon>Neopterygii</taxon>
        <taxon>Teleostei</taxon>
        <taxon>Neoteleostei</taxon>
        <taxon>Acanthomorphata</taxon>
        <taxon>Eupercaria</taxon>
        <taxon>Perciformes</taxon>
        <taxon>Percoidei</taxon>
        <taxon>Percidae</taxon>
        <taxon>Etheostomatinae</taxon>
        <taxon>Etheostoma</taxon>
    </lineage>
</organism>
<name>A0A5J5DA38_9PERO</name>